<dbReference type="Proteomes" id="UP000215433">
    <property type="component" value="Unassembled WGS sequence"/>
</dbReference>
<sequence length="372" mass="42212">MVDWSDGQGKTDSSGVWSDGSSGGASDDWSDAGAHGDGAKADDRLWKAYDGDLQAQIDLIMSLPVDDVTKMDFWCDKAVNNPALAMRKDDFDLYMACYYRSIAHYTAHAISRADEDAKEAYRWLVLASYCDAGDIVGYAQHFLGNLYWFGTPDIGNNETRARHWYKRAWDNLKKITATEDTPQAVYVLFKMAPHMEQENLYSEAVALCDACERGGNPGFVQACYDIIGDPEHRYWQPRDLYPLDFVEQFTHIDRRQTLAILQDIGYADPGGADLESVTRIDGIAAAILQIRAEYQAYDARGIANMDNYSSMIAEYDILADFRWNADRREELERTRREARRRLDFFFGEFETMHGIGDTDGNTDNDDASDDER</sequence>
<dbReference type="Gene3D" id="1.25.40.10">
    <property type="entry name" value="Tetratricopeptide repeat domain"/>
    <property type="match status" value="1"/>
</dbReference>
<proteinExistence type="predicted"/>
<gene>
    <name evidence="2" type="ORF">Tam10B_1564</name>
</gene>
<organism evidence="2 3">
    <name type="scientific">Bifidobacterium vansinderenii</name>
    <dbReference type="NCBI Taxonomy" id="1984871"/>
    <lineage>
        <taxon>Bacteria</taxon>
        <taxon>Bacillati</taxon>
        <taxon>Actinomycetota</taxon>
        <taxon>Actinomycetes</taxon>
        <taxon>Bifidobacteriales</taxon>
        <taxon>Bifidobacteriaceae</taxon>
        <taxon>Bifidobacterium</taxon>
    </lineage>
</organism>
<evidence type="ECO:0000256" key="1">
    <source>
        <dbReference type="SAM" id="MobiDB-lite"/>
    </source>
</evidence>
<evidence type="ECO:0008006" key="4">
    <source>
        <dbReference type="Google" id="ProtNLM"/>
    </source>
</evidence>
<accession>A0A229VX86</accession>
<dbReference type="InterPro" id="IPR011990">
    <property type="entry name" value="TPR-like_helical_dom_sf"/>
</dbReference>
<feature type="region of interest" description="Disordered" evidence="1">
    <location>
        <begin position="1"/>
        <end position="36"/>
    </location>
</feature>
<dbReference type="AlphaFoldDB" id="A0A229VX86"/>
<dbReference type="EMBL" id="NEWD01000020">
    <property type="protein sequence ID" value="OXN00217.1"/>
    <property type="molecule type" value="Genomic_DNA"/>
</dbReference>
<name>A0A229VX86_9BIFI</name>
<dbReference type="RefSeq" id="WP_093960707.1">
    <property type="nucleotide sequence ID" value="NZ_NEWD01000020.1"/>
</dbReference>
<evidence type="ECO:0000313" key="3">
    <source>
        <dbReference type="Proteomes" id="UP000215433"/>
    </source>
</evidence>
<protein>
    <recommendedName>
        <fullName evidence="4">Sel1 repeat family protein</fullName>
    </recommendedName>
</protein>
<keyword evidence="3" id="KW-1185">Reference proteome</keyword>
<feature type="compositionally biased region" description="Low complexity" evidence="1">
    <location>
        <begin position="12"/>
        <end position="33"/>
    </location>
</feature>
<dbReference type="SUPFAM" id="SSF81901">
    <property type="entry name" value="HCP-like"/>
    <property type="match status" value="1"/>
</dbReference>
<reference evidence="2 3" key="1">
    <citation type="submission" date="2017-05" db="EMBL/GenBank/DDBJ databases">
        <title>Bifidobacterium vansinderenii sp. nov.</title>
        <authorList>
            <person name="Lugli G.A."/>
            <person name="Duranti S."/>
            <person name="Mangifesta M."/>
        </authorList>
    </citation>
    <scope>NUCLEOTIDE SEQUENCE [LARGE SCALE GENOMIC DNA]</scope>
    <source>
        <strain evidence="2 3">Tam10B</strain>
    </source>
</reference>
<evidence type="ECO:0000313" key="2">
    <source>
        <dbReference type="EMBL" id="OXN00217.1"/>
    </source>
</evidence>
<comment type="caution">
    <text evidence="2">The sequence shown here is derived from an EMBL/GenBank/DDBJ whole genome shotgun (WGS) entry which is preliminary data.</text>
</comment>